<comment type="similarity">
    <text evidence="2 14">Belongs to the ZP domain family. ZPC subfamily.</text>
</comment>
<dbReference type="InterPro" id="IPR001507">
    <property type="entry name" value="ZP_dom"/>
</dbReference>
<evidence type="ECO:0000256" key="13">
    <source>
        <dbReference type="ARBA" id="ARBA00023180"/>
    </source>
</evidence>
<dbReference type="GO" id="GO:0005886">
    <property type="term" value="C:plasma membrane"/>
    <property type="evidence" value="ECO:0007669"/>
    <property type="project" value="UniProtKB-SubCell"/>
</dbReference>
<evidence type="ECO:0000256" key="10">
    <source>
        <dbReference type="ARBA" id="ARBA00022989"/>
    </source>
</evidence>
<dbReference type="GO" id="GO:2000344">
    <property type="term" value="P:positive regulation of acrosome reaction"/>
    <property type="evidence" value="ECO:0007669"/>
    <property type="project" value="UniProtKB-UniRule"/>
</dbReference>
<evidence type="ECO:0000256" key="7">
    <source>
        <dbReference type="ARBA" id="ARBA00022685"/>
    </source>
</evidence>
<feature type="domain" description="ZP" evidence="15">
    <location>
        <begin position="66"/>
        <end position="331"/>
    </location>
</feature>
<dbReference type="GO" id="GO:0035803">
    <property type="term" value="P:egg coat formation"/>
    <property type="evidence" value="ECO:0007669"/>
    <property type="project" value="UniProtKB-UniRule"/>
</dbReference>
<keyword evidence="5 14" id="KW-0964">Secreted</keyword>
<evidence type="ECO:0000256" key="1">
    <source>
        <dbReference type="ARBA" id="ARBA00004498"/>
    </source>
</evidence>
<evidence type="ECO:0000256" key="11">
    <source>
        <dbReference type="ARBA" id="ARBA00023136"/>
    </source>
</evidence>
<keyword evidence="6 14" id="KW-0272">Extracellular matrix</keyword>
<dbReference type="Ensembl" id="ENSVKKT00000002437.1">
    <property type="protein sequence ID" value="ENSVKKP00000002364.1"/>
    <property type="gene ID" value="ENSVKKG00000001558.1"/>
</dbReference>
<dbReference type="Proteomes" id="UP000694545">
    <property type="component" value="Unplaced"/>
</dbReference>
<dbReference type="InterPro" id="IPR055356">
    <property type="entry name" value="ZP-N"/>
</dbReference>
<dbReference type="PROSITE" id="PS00682">
    <property type="entry name" value="ZP_1"/>
    <property type="match status" value="1"/>
</dbReference>
<comment type="PTM">
    <text evidence="14">Proteolytically cleaved before the transmembrane segment to yield the secreted ectodomain incorporated in the zona pellucida.</text>
</comment>
<dbReference type="PANTHER" id="PTHR11576">
    <property type="entry name" value="ZONA PELLUCIDA SPERM-BINDING PROTEIN 3"/>
    <property type="match status" value="1"/>
</dbReference>
<dbReference type="InterPro" id="IPR042235">
    <property type="entry name" value="ZP-C_dom"/>
</dbReference>
<dbReference type="InterPro" id="IPR017977">
    <property type="entry name" value="ZP_dom_CS"/>
</dbReference>
<evidence type="ECO:0000256" key="5">
    <source>
        <dbReference type="ARBA" id="ARBA00022525"/>
    </source>
</evidence>
<proteinExistence type="inferred from homology"/>
<dbReference type="FunFam" id="2.60.40.3210:FF:000001">
    <property type="entry name" value="Zona pellucida sperm-binding protein 3"/>
    <property type="match status" value="1"/>
</dbReference>
<evidence type="ECO:0000256" key="8">
    <source>
        <dbReference type="ARBA" id="ARBA00022692"/>
    </source>
</evidence>
<keyword evidence="10 14" id="KW-1133">Transmembrane helix</keyword>
<dbReference type="InterPro" id="IPR055355">
    <property type="entry name" value="ZP-C"/>
</dbReference>
<evidence type="ECO:0000313" key="16">
    <source>
        <dbReference type="Ensembl" id="ENSVKKP00000002364.1"/>
    </source>
</evidence>
<keyword evidence="11 14" id="KW-0472">Membrane</keyword>
<evidence type="ECO:0000259" key="15">
    <source>
        <dbReference type="PROSITE" id="PS51034"/>
    </source>
</evidence>
<reference evidence="16" key="2">
    <citation type="submission" date="2025-09" db="UniProtKB">
        <authorList>
            <consortium name="Ensembl"/>
        </authorList>
    </citation>
    <scope>IDENTIFICATION</scope>
</reference>
<dbReference type="GO" id="GO:0007339">
    <property type="term" value="P:binding of sperm to zona pellucida"/>
    <property type="evidence" value="ECO:0007669"/>
    <property type="project" value="UniProtKB-UniRule"/>
</dbReference>
<dbReference type="GO" id="GO:0035804">
    <property type="term" value="F:structural constituent of egg coat"/>
    <property type="evidence" value="ECO:0007669"/>
    <property type="project" value="UniProtKB-UniRule"/>
</dbReference>
<comment type="subcellular location">
    <subcellularLocation>
        <location evidence="1">Secreted</location>
        <location evidence="1">Extracellular space</location>
        <location evidence="1">Extracellular matrix</location>
    </subcellularLocation>
    <subcellularLocation>
        <location evidence="14">Zona pellucida</location>
    </subcellularLocation>
    <subcellularLocation>
        <location evidence="14">Cell membrane</location>
        <topology evidence="14">Single-pass type I membrane protein</topology>
    </subcellularLocation>
</comment>
<evidence type="ECO:0000256" key="4">
    <source>
        <dbReference type="ARBA" id="ARBA00022475"/>
    </source>
</evidence>
<dbReference type="Gene3D" id="2.60.40.3210">
    <property type="entry name" value="Zona pellucida, ZP-N domain"/>
    <property type="match status" value="1"/>
</dbReference>
<dbReference type="GO" id="GO:0035805">
    <property type="term" value="C:egg coat"/>
    <property type="evidence" value="ECO:0007669"/>
    <property type="project" value="UniProtKB-SubCell"/>
</dbReference>
<dbReference type="SMART" id="SM00241">
    <property type="entry name" value="ZP"/>
    <property type="match status" value="1"/>
</dbReference>
<protein>
    <recommendedName>
        <fullName evidence="3 14">Zona pellucida sperm-binding protein 3</fullName>
    </recommendedName>
</protein>
<evidence type="ECO:0000256" key="12">
    <source>
        <dbReference type="ARBA" id="ARBA00023157"/>
    </source>
</evidence>
<name>A0A8D2KRQ6_VARKO</name>
<comment type="function">
    <text evidence="14">Component of the zona pellucida, an extracellular matrix surrounding oocytes which mediates sperm binding, induction of the acrosome reaction and prevents post-fertilization polyspermy. The zona pellucida is composed of 3 to 4 glycoproteins, ZP1, ZP2, ZP3, and ZP4. ZP3 is essential for sperm binding and zona matrix formation.</text>
</comment>
<keyword evidence="9 14" id="KW-0732">Signal</keyword>
<comment type="domain">
    <text evidence="14">The ZP domain is involved in the polymerization of the ZP proteins to form the zona pellucida.</text>
</comment>
<accession>A0A8D2KRQ6</accession>
<dbReference type="AlphaFoldDB" id="A0A8D2KRQ6"/>
<keyword evidence="4 14" id="KW-1003">Cell membrane</keyword>
<keyword evidence="8 14" id="KW-0812">Transmembrane</keyword>
<evidence type="ECO:0000256" key="14">
    <source>
        <dbReference type="RuleBase" id="RU367066"/>
    </source>
</evidence>
<dbReference type="Pfam" id="PF23344">
    <property type="entry name" value="ZP-N"/>
    <property type="match status" value="1"/>
</dbReference>
<keyword evidence="7 14" id="KW-0165">Cleavage on pair of basic residues</keyword>
<evidence type="ECO:0000256" key="3">
    <source>
        <dbReference type="ARBA" id="ARBA00017980"/>
    </source>
</evidence>
<evidence type="ECO:0000256" key="6">
    <source>
        <dbReference type="ARBA" id="ARBA00022530"/>
    </source>
</evidence>
<keyword evidence="12 14" id="KW-1015">Disulfide bond</keyword>
<evidence type="ECO:0000256" key="2">
    <source>
        <dbReference type="ARBA" id="ARBA00006735"/>
    </source>
</evidence>
<dbReference type="PRINTS" id="PR00023">
    <property type="entry name" value="ZPELLUCIDA"/>
</dbReference>
<feature type="transmembrane region" description="Helical" evidence="14">
    <location>
        <begin position="389"/>
        <end position="411"/>
    </location>
</feature>
<dbReference type="PANTHER" id="PTHR11576:SF2">
    <property type="entry name" value="ZONA PELLUCIDA SPERM-BINDING PROTEIN 3"/>
    <property type="match status" value="1"/>
</dbReference>
<keyword evidence="17" id="KW-1185">Reference proteome</keyword>
<reference evidence="16" key="1">
    <citation type="submission" date="2025-08" db="UniProtKB">
        <authorList>
            <consortium name="Ensembl"/>
        </authorList>
    </citation>
    <scope>IDENTIFICATION</scope>
</reference>
<dbReference type="FunFam" id="2.60.40.4100:FF:000002">
    <property type="entry name" value="Zona pellucida sperm-binding protein 3"/>
    <property type="match status" value="1"/>
</dbReference>
<sequence length="419" mass="45583">MLGTCICIFLFNSQDGACRDFGGSFLLWGSLDSCRNGLFGLLELCCKGTHCLGTRGLSALTPVTAKCGEAQVVVTVKRDFFGTGRLIQASDLMLGSPGCQPTSLDAAEEVVIFDVGLHECGSALQMMPDSLVYSITLYYRPTPAPNAIILRTSPAEVPIECHYPRRNNVSSKAIRPTWVPFSSTLSAEEKLSFSLRLMTDDWSAERTTNGYQLGDAMYIQAAVDTNNHMPLRLFVDRCVATLSPGRQSTPLYPIIDYKGCLVDGKSDSNSTFVSPRPKDDVLQFTVDTFRFAEDPGDLVRLAAATSFVSVSAAGQTPDPENKACSFSKATNRWTPVEGTQDICACCETGNCDLPDQSRSVNTWDRWLTGRRLGRDAAAKQGFLQAPGTLVGLILIAIAVILALITLGILYYRKRRSGSY</sequence>
<dbReference type="PROSITE" id="PS51034">
    <property type="entry name" value="ZP_2"/>
    <property type="match status" value="1"/>
</dbReference>
<evidence type="ECO:0000256" key="9">
    <source>
        <dbReference type="ARBA" id="ARBA00022729"/>
    </source>
</evidence>
<dbReference type="Pfam" id="PF00100">
    <property type="entry name" value="Zona_pellucida"/>
    <property type="match status" value="1"/>
</dbReference>
<dbReference type="GO" id="GO:0032190">
    <property type="term" value="F:acrosin binding"/>
    <property type="evidence" value="ECO:0007669"/>
    <property type="project" value="TreeGrafter"/>
</dbReference>
<dbReference type="InterPro" id="IPR048290">
    <property type="entry name" value="ZP_chr"/>
</dbReference>
<organism evidence="16 17">
    <name type="scientific">Varanus komodoensis</name>
    <name type="common">Komodo dragon</name>
    <dbReference type="NCBI Taxonomy" id="61221"/>
    <lineage>
        <taxon>Eukaryota</taxon>
        <taxon>Metazoa</taxon>
        <taxon>Chordata</taxon>
        <taxon>Craniata</taxon>
        <taxon>Vertebrata</taxon>
        <taxon>Euteleostomi</taxon>
        <taxon>Lepidosauria</taxon>
        <taxon>Squamata</taxon>
        <taxon>Bifurcata</taxon>
        <taxon>Unidentata</taxon>
        <taxon>Episquamata</taxon>
        <taxon>Toxicofera</taxon>
        <taxon>Anguimorpha</taxon>
        <taxon>Paleoanguimorpha</taxon>
        <taxon>Varanoidea</taxon>
        <taxon>Varanidae</taxon>
        <taxon>Varanus</taxon>
    </lineage>
</organism>
<evidence type="ECO:0000313" key="17">
    <source>
        <dbReference type="Proteomes" id="UP000694545"/>
    </source>
</evidence>
<dbReference type="Gene3D" id="2.60.40.4100">
    <property type="entry name" value="Zona pellucida, ZP-C domain"/>
    <property type="match status" value="1"/>
</dbReference>
<keyword evidence="13" id="KW-0325">Glycoprotein</keyword>